<dbReference type="RefSeq" id="WP_181585004.1">
    <property type="nucleotide sequence ID" value="NZ_CP059399.1"/>
</dbReference>
<dbReference type="SUPFAM" id="SSF47413">
    <property type="entry name" value="lambda repressor-like DNA-binding domains"/>
    <property type="match status" value="1"/>
</dbReference>
<dbReference type="PANTHER" id="PTHR35010">
    <property type="entry name" value="BLL4672 PROTEIN-RELATED"/>
    <property type="match status" value="1"/>
</dbReference>
<evidence type="ECO:0000313" key="2">
    <source>
        <dbReference type="EMBL" id="QLY33841.1"/>
    </source>
</evidence>
<gene>
    <name evidence="2" type="ORF">H0264_17785</name>
</gene>
<dbReference type="GO" id="GO:0003677">
    <property type="term" value="F:DNA binding"/>
    <property type="evidence" value="ECO:0007669"/>
    <property type="project" value="InterPro"/>
</dbReference>
<dbReference type="Proteomes" id="UP000515512">
    <property type="component" value="Chromosome"/>
</dbReference>
<dbReference type="InterPro" id="IPR010982">
    <property type="entry name" value="Lambda_DNA-bd_dom_sf"/>
</dbReference>
<sequence>MDRRIDTHAPELPTLGGMLRRLRSDRRLSREKLGFAAGVSASYITHLESGVRDRPAFAVLDALMRCMSQVRPLTRTERRHLMNLAEVFDDKPPSPAELRAELTEDMLAELAMQDANLMAYIGSNWQVLACNQSFIDAHPGLEQDSNLLQWLFTNPAAKELLTDWEEHAELTVAWIRGWLGRHSRAAWLPGLIEEFCAYPDFRRFWDKGTVSFLWGKRIEHCCPDTGELKQLHFKTFHATSGGHADHIHLIIGTPLN</sequence>
<name>A0A7D6VDF4_9NOCA</name>
<evidence type="ECO:0000313" key="3">
    <source>
        <dbReference type="Proteomes" id="UP000515512"/>
    </source>
</evidence>
<dbReference type="InterPro" id="IPR001387">
    <property type="entry name" value="Cro/C1-type_HTH"/>
</dbReference>
<dbReference type="Pfam" id="PF17765">
    <property type="entry name" value="MLTR_LBD"/>
    <property type="match status" value="1"/>
</dbReference>
<dbReference type="InterPro" id="IPR041413">
    <property type="entry name" value="MLTR_LBD"/>
</dbReference>
<reference evidence="2 3" key="1">
    <citation type="submission" date="2020-07" db="EMBL/GenBank/DDBJ databases">
        <authorList>
            <person name="Zhuang K."/>
            <person name="Ran Y."/>
        </authorList>
    </citation>
    <scope>NUCLEOTIDE SEQUENCE [LARGE SCALE GENOMIC DNA]</scope>
    <source>
        <strain evidence="2 3">WCH-YHL-001</strain>
    </source>
</reference>
<dbReference type="EMBL" id="CP059399">
    <property type="protein sequence ID" value="QLY33841.1"/>
    <property type="molecule type" value="Genomic_DNA"/>
</dbReference>
<organism evidence="2 3">
    <name type="scientific">Nocardia huaxiensis</name>
    <dbReference type="NCBI Taxonomy" id="2755382"/>
    <lineage>
        <taxon>Bacteria</taxon>
        <taxon>Bacillati</taxon>
        <taxon>Actinomycetota</taxon>
        <taxon>Actinomycetes</taxon>
        <taxon>Mycobacteriales</taxon>
        <taxon>Nocardiaceae</taxon>
        <taxon>Nocardia</taxon>
    </lineage>
</organism>
<dbReference type="Pfam" id="PF13560">
    <property type="entry name" value="HTH_31"/>
    <property type="match status" value="1"/>
</dbReference>
<feature type="domain" description="HTH cro/C1-type" evidence="1">
    <location>
        <begin position="19"/>
        <end position="65"/>
    </location>
</feature>
<dbReference type="SMART" id="SM00530">
    <property type="entry name" value="HTH_XRE"/>
    <property type="match status" value="1"/>
</dbReference>
<dbReference type="KEGG" id="nhu:H0264_17785"/>
<keyword evidence="3" id="KW-1185">Reference proteome</keyword>
<evidence type="ECO:0000259" key="1">
    <source>
        <dbReference type="PROSITE" id="PS50943"/>
    </source>
</evidence>
<protein>
    <submittedName>
        <fullName evidence="2">Helix-turn-helix domain-containing protein</fullName>
    </submittedName>
</protein>
<proteinExistence type="predicted"/>
<dbReference type="Gene3D" id="1.10.260.40">
    <property type="entry name" value="lambda repressor-like DNA-binding domains"/>
    <property type="match status" value="1"/>
</dbReference>
<dbReference type="AlphaFoldDB" id="A0A7D6VDF4"/>
<dbReference type="PROSITE" id="PS50943">
    <property type="entry name" value="HTH_CROC1"/>
    <property type="match status" value="1"/>
</dbReference>
<dbReference type="PANTHER" id="PTHR35010:SF2">
    <property type="entry name" value="BLL4672 PROTEIN"/>
    <property type="match status" value="1"/>
</dbReference>
<dbReference type="Gene3D" id="3.30.450.180">
    <property type="match status" value="1"/>
</dbReference>
<accession>A0A7D6VDF4</accession>